<gene>
    <name evidence="2" type="ORF">Lery_0728</name>
</gene>
<dbReference type="PANTHER" id="PTHR43581">
    <property type="entry name" value="ATP/GTP PHOSPHATASE"/>
    <property type="match status" value="1"/>
</dbReference>
<dbReference type="RefSeq" id="WP_058525902.1">
    <property type="nucleotide sequence ID" value="NZ_CAAAHY010000070.1"/>
</dbReference>
<dbReference type="PANTHER" id="PTHR43581:SF2">
    <property type="entry name" value="EXCINUCLEASE ATPASE SUBUNIT"/>
    <property type="match status" value="1"/>
</dbReference>
<accession>A0A0W0TSQ4</accession>
<evidence type="ECO:0000259" key="1">
    <source>
        <dbReference type="Pfam" id="PF13175"/>
    </source>
</evidence>
<organism evidence="2 3">
    <name type="scientific">Legionella erythra</name>
    <dbReference type="NCBI Taxonomy" id="448"/>
    <lineage>
        <taxon>Bacteria</taxon>
        <taxon>Pseudomonadati</taxon>
        <taxon>Pseudomonadota</taxon>
        <taxon>Gammaproteobacteria</taxon>
        <taxon>Legionellales</taxon>
        <taxon>Legionellaceae</taxon>
        <taxon>Legionella</taxon>
    </lineage>
</organism>
<evidence type="ECO:0000313" key="3">
    <source>
        <dbReference type="Proteomes" id="UP000054773"/>
    </source>
</evidence>
<dbReference type="PATRIC" id="fig|448.7.peg.761"/>
<dbReference type="Proteomes" id="UP000054773">
    <property type="component" value="Unassembled WGS sequence"/>
</dbReference>
<dbReference type="InterPro" id="IPR051396">
    <property type="entry name" value="Bact_Antivir_Def_Nuclease"/>
</dbReference>
<dbReference type="Gene3D" id="3.40.50.300">
    <property type="entry name" value="P-loop containing nucleotide triphosphate hydrolases"/>
    <property type="match status" value="1"/>
</dbReference>
<dbReference type="EMBL" id="LNYA01000017">
    <property type="protein sequence ID" value="KTC98721.1"/>
    <property type="molecule type" value="Genomic_DNA"/>
</dbReference>
<comment type="caution">
    <text evidence="2">The sequence shown here is derived from an EMBL/GenBank/DDBJ whole genome shotgun (WGS) entry which is preliminary data.</text>
</comment>
<dbReference type="AlphaFoldDB" id="A0A0W0TSQ4"/>
<evidence type="ECO:0000313" key="2">
    <source>
        <dbReference type="EMBL" id="KTC98721.1"/>
    </source>
</evidence>
<dbReference type="Pfam" id="PF13175">
    <property type="entry name" value="AAA_15"/>
    <property type="match status" value="2"/>
</dbReference>
<feature type="domain" description="Endonuclease GajA/Old nuclease/RecF-like AAA" evidence="1">
    <location>
        <begin position="6"/>
        <end position="114"/>
    </location>
</feature>
<sequence length="579" mass="66450">MSKIKFSKFHVKKYRSLLDVCLDISDSRPVVICGENNIGKTNFLRALNVFFNHIYEKDNYQANNDIPHHIFYGSGGAGAKTELTGTFMKDGEEISIQIIFKNNFDPQYLINGKSSNIDIVEDILSQFHYLYVESHNIVLPNLISVILEKDGLMPLDAKRSKQSAPLVKLAEFIELSQHAIADIENEINDCFKQLTNFDGILKGKELRINFAEFDKLRDVVKNMTSITLYDGNNHGIAAKGSGAQRAVFLALMQFISQNSKKNIIWGIDEPEAFLQPRLQKQISNVMHEIVEKRGQPVILTTHSQHFIKLNELNDTHLFVGEISAKTYQRRPNQSYYETSAFPSKCKSNYEKATLIKNHLGITNNDGWEVLPHNILVEGEEDKRYLETLFSYFNLPIPNIVWSGGASKIAGYLQYYDHFARDLNYKPNFICIFDNDNEGREQKNKLKPNSYKNLCVNIESLPRHDGVIASNLDADWEIEDFLPYQMMIIVINQILKKDKYKIIKKDQISDRNKPAHYKKQILRYAEECTSLNNPDSAPFLIDNPGRKKQICQIFCDQANGLFDQNFLASAHERFLKKLVG</sequence>
<dbReference type="OrthoDB" id="3322489at2"/>
<name>A0A0W0TSQ4_LEGER</name>
<feature type="domain" description="Endonuclease GajA/Old nuclease/RecF-like AAA" evidence="1">
    <location>
        <begin position="180"/>
        <end position="307"/>
    </location>
</feature>
<protein>
    <recommendedName>
        <fullName evidence="1">Endonuclease GajA/Old nuclease/RecF-like AAA domain-containing protein</fullName>
    </recommendedName>
</protein>
<dbReference type="SUPFAM" id="SSF52540">
    <property type="entry name" value="P-loop containing nucleoside triphosphate hydrolases"/>
    <property type="match status" value="1"/>
</dbReference>
<keyword evidence="3" id="KW-1185">Reference proteome</keyword>
<reference evidence="2 3" key="1">
    <citation type="submission" date="2015-11" db="EMBL/GenBank/DDBJ databases">
        <title>Genomic analysis of 38 Legionella species identifies large and diverse effector repertoires.</title>
        <authorList>
            <person name="Burstein D."/>
            <person name="Amaro F."/>
            <person name="Zusman T."/>
            <person name="Lifshitz Z."/>
            <person name="Cohen O."/>
            <person name="Gilbert J.A."/>
            <person name="Pupko T."/>
            <person name="Shuman H.A."/>
            <person name="Segal G."/>
        </authorList>
    </citation>
    <scope>NUCLEOTIDE SEQUENCE [LARGE SCALE GENOMIC DNA]</scope>
    <source>
        <strain evidence="2 3">SE-32A-C8</strain>
    </source>
</reference>
<dbReference type="InterPro" id="IPR041685">
    <property type="entry name" value="AAA_GajA/Old/RecF-like"/>
</dbReference>
<proteinExistence type="predicted"/>
<dbReference type="InterPro" id="IPR027417">
    <property type="entry name" value="P-loop_NTPase"/>
</dbReference>
<dbReference type="CDD" id="cd00188">
    <property type="entry name" value="TOPRIM"/>
    <property type="match status" value="1"/>
</dbReference>